<feature type="signal peptide" evidence="19">
    <location>
        <begin position="1"/>
        <end position="19"/>
    </location>
</feature>
<evidence type="ECO:0000256" key="19">
    <source>
        <dbReference type="SAM" id="SignalP"/>
    </source>
</evidence>
<gene>
    <name evidence="21" type="ORF">MELIAE_LOCUS8072</name>
</gene>
<feature type="transmembrane region" description="Helical" evidence="18">
    <location>
        <begin position="473"/>
        <end position="493"/>
    </location>
</feature>
<keyword evidence="11" id="KW-0630">Potassium</keyword>
<evidence type="ECO:0000256" key="5">
    <source>
        <dbReference type="ARBA" id="ARBA00022538"/>
    </source>
</evidence>
<dbReference type="Pfam" id="PF01699">
    <property type="entry name" value="Na_Ca_ex"/>
    <property type="match status" value="2"/>
</dbReference>
<feature type="transmembrane region" description="Helical" evidence="18">
    <location>
        <begin position="365"/>
        <end position="388"/>
    </location>
</feature>
<dbReference type="FunFam" id="1.20.1420.30:FF:000009">
    <property type="entry name" value="sodium/potassium/calcium exchanger 5 isoform X2"/>
    <property type="match status" value="1"/>
</dbReference>
<dbReference type="OrthoDB" id="2127281at2759"/>
<keyword evidence="16" id="KW-0739">Sodium transport</keyword>
<keyword evidence="14" id="KW-0406">Ion transport</keyword>
<evidence type="ECO:0000256" key="2">
    <source>
        <dbReference type="ARBA" id="ARBA00005364"/>
    </source>
</evidence>
<evidence type="ECO:0000256" key="15">
    <source>
        <dbReference type="ARBA" id="ARBA00023136"/>
    </source>
</evidence>
<evidence type="ECO:0000256" key="11">
    <source>
        <dbReference type="ARBA" id="ARBA00022958"/>
    </source>
</evidence>
<dbReference type="InterPro" id="IPR044880">
    <property type="entry name" value="NCX_ion-bd_dom_sf"/>
</dbReference>
<feature type="coiled-coil region" evidence="17">
    <location>
        <begin position="253"/>
        <end position="280"/>
    </location>
</feature>
<keyword evidence="10" id="KW-0769">Symport</keyword>
<feature type="domain" description="Sodium/calcium exchanger membrane region" evidence="20">
    <location>
        <begin position="367"/>
        <end position="518"/>
    </location>
</feature>
<keyword evidence="6" id="KW-0109">Calcium transport</keyword>
<feature type="transmembrane region" description="Helical" evidence="18">
    <location>
        <begin position="233"/>
        <end position="252"/>
    </location>
</feature>
<organism evidence="21 22">
    <name type="scientific">Brassicogethes aeneus</name>
    <name type="common">Rape pollen beetle</name>
    <name type="synonym">Meligethes aeneus</name>
    <dbReference type="NCBI Taxonomy" id="1431903"/>
    <lineage>
        <taxon>Eukaryota</taxon>
        <taxon>Metazoa</taxon>
        <taxon>Ecdysozoa</taxon>
        <taxon>Arthropoda</taxon>
        <taxon>Hexapoda</taxon>
        <taxon>Insecta</taxon>
        <taxon>Pterygota</taxon>
        <taxon>Neoptera</taxon>
        <taxon>Endopterygota</taxon>
        <taxon>Coleoptera</taxon>
        <taxon>Polyphaga</taxon>
        <taxon>Cucujiformia</taxon>
        <taxon>Nitidulidae</taxon>
        <taxon>Meligethinae</taxon>
        <taxon>Brassicogethes</taxon>
    </lineage>
</organism>
<dbReference type="Gene3D" id="1.20.1420.30">
    <property type="entry name" value="NCX, central ion-binding region"/>
    <property type="match status" value="2"/>
</dbReference>
<name>A0A9P0B8K1_BRAAE</name>
<dbReference type="GO" id="GO:0015293">
    <property type="term" value="F:symporter activity"/>
    <property type="evidence" value="ECO:0007669"/>
    <property type="project" value="UniProtKB-KW"/>
</dbReference>
<keyword evidence="5" id="KW-0633">Potassium transport</keyword>
<feature type="domain" description="Sodium/calcium exchanger membrane region" evidence="20">
    <location>
        <begin position="110"/>
        <end position="251"/>
    </location>
</feature>
<keyword evidence="17" id="KW-0175">Coiled coil</keyword>
<dbReference type="GO" id="GO:0005262">
    <property type="term" value="F:calcium channel activity"/>
    <property type="evidence" value="ECO:0007669"/>
    <property type="project" value="TreeGrafter"/>
</dbReference>
<keyword evidence="22" id="KW-1185">Reference proteome</keyword>
<protein>
    <recommendedName>
        <fullName evidence="20">Sodium/calcium exchanger membrane region domain-containing protein</fullName>
    </recommendedName>
</protein>
<dbReference type="EMBL" id="OV121136">
    <property type="protein sequence ID" value="CAH0557327.1"/>
    <property type="molecule type" value="Genomic_DNA"/>
</dbReference>
<feature type="transmembrane region" description="Helical" evidence="18">
    <location>
        <begin position="208"/>
        <end position="227"/>
    </location>
</feature>
<evidence type="ECO:0000313" key="21">
    <source>
        <dbReference type="EMBL" id="CAH0557327.1"/>
    </source>
</evidence>
<dbReference type="PANTHER" id="PTHR10846:SF2">
    <property type="entry name" value="RE48874P"/>
    <property type="match status" value="1"/>
</dbReference>
<evidence type="ECO:0000256" key="9">
    <source>
        <dbReference type="ARBA" id="ARBA00022837"/>
    </source>
</evidence>
<keyword evidence="3" id="KW-0813">Transport</keyword>
<keyword evidence="13" id="KW-0915">Sodium</keyword>
<evidence type="ECO:0000256" key="14">
    <source>
        <dbReference type="ARBA" id="ARBA00023065"/>
    </source>
</evidence>
<dbReference type="GO" id="GO:0008273">
    <property type="term" value="F:calcium, potassium:sodium antiporter activity"/>
    <property type="evidence" value="ECO:0007669"/>
    <property type="project" value="TreeGrafter"/>
</dbReference>
<feature type="transmembrane region" description="Helical" evidence="18">
    <location>
        <begin position="400"/>
        <end position="422"/>
    </location>
</feature>
<feature type="transmembrane region" description="Helical" evidence="18">
    <location>
        <begin position="175"/>
        <end position="196"/>
    </location>
</feature>
<feature type="transmembrane region" description="Helical" evidence="18">
    <location>
        <begin position="101"/>
        <end position="123"/>
    </location>
</feature>
<evidence type="ECO:0000256" key="16">
    <source>
        <dbReference type="ARBA" id="ARBA00023201"/>
    </source>
</evidence>
<evidence type="ECO:0000256" key="13">
    <source>
        <dbReference type="ARBA" id="ARBA00023053"/>
    </source>
</evidence>
<dbReference type="PANTHER" id="PTHR10846">
    <property type="entry name" value="SODIUM/POTASSIUM/CALCIUM EXCHANGER"/>
    <property type="match status" value="1"/>
</dbReference>
<evidence type="ECO:0000256" key="1">
    <source>
        <dbReference type="ARBA" id="ARBA00004141"/>
    </source>
</evidence>
<feature type="transmembrane region" description="Helical" evidence="18">
    <location>
        <begin position="505"/>
        <end position="525"/>
    </location>
</feature>
<dbReference type="GO" id="GO:0005886">
    <property type="term" value="C:plasma membrane"/>
    <property type="evidence" value="ECO:0007669"/>
    <property type="project" value="TreeGrafter"/>
</dbReference>
<evidence type="ECO:0000259" key="20">
    <source>
        <dbReference type="Pfam" id="PF01699"/>
    </source>
</evidence>
<dbReference type="NCBIfam" id="TIGR00367">
    <property type="entry name" value="calcium/sodium antiporter"/>
    <property type="match status" value="1"/>
</dbReference>
<sequence length="532" mass="59169">MKCILIPVFILCFIANVCSHPKDEKLNSLLSLKTSDQKGQDNQTILESSEVTKTPIETANETVRHRRFIPFARPNLKSANISQCTSSSDDFPPFLSNYAKINGGFVLFFLIGIYCFILLAVVCDRYFLPTVESICEKLNLSKDVAAATFMSTATSCPELFTNVISTFVVESDLGIGTIVGSSLFNTLGVAALGGLAASAPIQIDCWPLTRDVIIYILSVSLLVSITWDNRIQWYEGLTLFGLYFIYCIVLFNNDRIKNKLQRANKEKENSLENAGVYRNKSIETKSSKDEPIKISVVSADFQDSVKKNGDIAENHKNPYADKEDEDDLFIWPSGTLISKIVFYFLWPIKFVLHFTIPDPVRYPKLLPVTFAMCIIWIGANSYIVSWMMTLIGNIFKIPDAVLGLTFLAAGGCLPESISIVIMSRRGEGSMGVSNSMGANTMNILLSLGFPWFFKTILKGNGSEGFVEIESGSIQYTILALVAVAITLYLTLYFNNFHMSRKSGTVLIILYAVCVVLAILSEMVFFPKLKNCR</sequence>
<dbReference type="InterPro" id="IPR004837">
    <property type="entry name" value="NaCa_Exmemb"/>
</dbReference>
<accession>A0A9P0B8K1</accession>
<keyword evidence="15 18" id="KW-0472">Membrane</keyword>
<keyword evidence="9" id="KW-0106">Calcium</keyword>
<evidence type="ECO:0000256" key="3">
    <source>
        <dbReference type="ARBA" id="ARBA00022448"/>
    </source>
</evidence>
<evidence type="ECO:0000256" key="7">
    <source>
        <dbReference type="ARBA" id="ARBA00022692"/>
    </source>
</evidence>
<dbReference type="GO" id="GO:0006874">
    <property type="term" value="P:intracellular calcium ion homeostasis"/>
    <property type="evidence" value="ECO:0007669"/>
    <property type="project" value="TreeGrafter"/>
</dbReference>
<comment type="similarity">
    <text evidence="2">Belongs to the Ca(2+):cation antiporter (CaCA) (TC 2.A.19) family. SLC24A subfamily.</text>
</comment>
<reference evidence="21" key="1">
    <citation type="submission" date="2021-12" db="EMBL/GenBank/DDBJ databases">
        <authorList>
            <person name="King R."/>
        </authorList>
    </citation>
    <scope>NUCLEOTIDE SEQUENCE</scope>
</reference>
<dbReference type="InterPro" id="IPR004481">
    <property type="entry name" value="K/Na/Ca-exchanger"/>
</dbReference>
<keyword evidence="4" id="KW-0050">Antiport</keyword>
<dbReference type="Proteomes" id="UP001154078">
    <property type="component" value="Chromosome 5"/>
</dbReference>
<evidence type="ECO:0000256" key="12">
    <source>
        <dbReference type="ARBA" id="ARBA00022989"/>
    </source>
</evidence>
<evidence type="ECO:0000256" key="4">
    <source>
        <dbReference type="ARBA" id="ARBA00022449"/>
    </source>
</evidence>
<keyword evidence="8 19" id="KW-0732">Signal</keyword>
<proteinExistence type="inferred from homology"/>
<keyword evidence="12 18" id="KW-1133">Transmembrane helix</keyword>
<evidence type="ECO:0000256" key="10">
    <source>
        <dbReference type="ARBA" id="ARBA00022847"/>
    </source>
</evidence>
<comment type="subcellular location">
    <subcellularLocation>
        <location evidence="1">Membrane</location>
        <topology evidence="1">Multi-pass membrane protein</topology>
    </subcellularLocation>
</comment>
<feature type="chain" id="PRO_5040247673" description="Sodium/calcium exchanger membrane region domain-containing protein" evidence="19">
    <location>
        <begin position="20"/>
        <end position="532"/>
    </location>
</feature>
<keyword evidence="7 18" id="KW-0812">Transmembrane</keyword>
<evidence type="ECO:0000256" key="6">
    <source>
        <dbReference type="ARBA" id="ARBA00022568"/>
    </source>
</evidence>
<evidence type="ECO:0000256" key="17">
    <source>
        <dbReference type="SAM" id="Coils"/>
    </source>
</evidence>
<evidence type="ECO:0000313" key="22">
    <source>
        <dbReference type="Proteomes" id="UP001154078"/>
    </source>
</evidence>
<evidence type="ECO:0000256" key="18">
    <source>
        <dbReference type="SAM" id="Phobius"/>
    </source>
</evidence>
<dbReference type="AlphaFoldDB" id="A0A9P0B8K1"/>
<evidence type="ECO:0000256" key="8">
    <source>
        <dbReference type="ARBA" id="ARBA00022729"/>
    </source>
</evidence>